<dbReference type="Gene3D" id="2.60.40.10">
    <property type="entry name" value="Immunoglobulins"/>
    <property type="match status" value="4"/>
</dbReference>
<keyword evidence="3" id="KW-1015">Disulfide bond</keyword>
<evidence type="ECO:0000259" key="6">
    <source>
        <dbReference type="PROSITE" id="PS50835"/>
    </source>
</evidence>
<dbReference type="Pfam" id="PF07679">
    <property type="entry name" value="I-set"/>
    <property type="match status" value="1"/>
</dbReference>
<protein>
    <recommendedName>
        <fullName evidence="6">Ig-like domain-containing protein</fullName>
    </recommendedName>
</protein>
<evidence type="ECO:0000313" key="7">
    <source>
        <dbReference type="EMBL" id="KAL0271839.1"/>
    </source>
</evidence>
<comment type="caution">
    <text evidence="7">The sequence shown here is derived from an EMBL/GenBank/DDBJ whole genome shotgun (WGS) entry which is preliminary data.</text>
</comment>
<evidence type="ECO:0000256" key="4">
    <source>
        <dbReference type="ARBA" id="ARBA00023319"/>
    </source>
</evidence>
<feature type="domain" description="Ig-like" evidence="6">
    <location>
        <begin position="31"/>
        <end position="126"/>
    </location>
</feature>
<keyword evidence="2" id="KW-0677">Repeat</keyword>
<dbReference type="SMART" id="SM00408">
    <property type="entry name" value="IGc2"/>
    <property type="match status" value="3"/>
</dbReference>
<feature type="chain" id="PRO_5043946295" description="Ig-like domain-containing protein" evidence="5">
    <location>
        <begin position="22"/>
        <end position="387"/>
    </location>
</feature>
<evidence type="ECO:0000256" key="1">
    <source>
        <dbReference type="ARBA" id="ARBA00022729"/>
    </source>
</evidence>
<proteinExistence type="predicted"/>
<dbReference type="SMART" id="SM00409">
    <property type="entry name" value="IG"/>
    <property type="match status" value="3"/>
</dbReference>
<dbReference type="InterPro" id="IPR003599">
    <property type="entry name" value="Ig_sub"/>
</dbReference>
<dbReference type="InterPro" id="IPR013783">
    <property type="entry name" value="Ig-like_fold"/>
</dbReference>
<dbReference type="Pfam" id="PF13927">
    <property type="entry name" value="Ig_3"/>
    <property type="match status" value="3"/>
</dbReference>
<dbReference type="AlphaFoldDB" id="A0AAW2HPS5"/>
<dbReference type="EMBL" id="JARGDH010000004">
    <property type="protein sequence ID" value="KAL0271839.1"/>
    <property type="molecule type" value="Genomic_DNA"/>
</dbReference>
<dbReference type="PROSITE" id="PS50835">
    <property type="entry name" value="IG_LIKE"/>
    <property type="match status" value="4"/>
</dbReference>
<reference evidence="7" key="1">
    <citation type="journal article" date="2024" name="Gigascience">
        <title>Chromosome-level genome of the poultry shaft louse Menopon gallinae provides insight into the host-switching and adaptive evolution of parasitic lice.</title>
        <authorList>
            <person name="Xu Y."/>
            <person name="Ma L."/>
            <person name="Liu S."/>
            <person name="Liang Y."/>
            <person name="Liu Q."/>
            <person name="He Z."/>
            <person name="Tian L."/>
            <person name="Duan Y."/>
            <person name="Cai W."/>
            <person name="Li H."/>
            <person name="Song F."/>
        </authorList>
    </citation>
    <scope>NUCLEOTIDE SEQUENCE</scope>
    <source>
        <strain evidence="7">Cailab_2023a</strain>
    </source>
</reference>
<name>A0AAW2HPS5_9NEOP</name>
<dbReference type="InterPro" id="IPR013098">
    <property type="entry name" value="Ig_I-set"/>
</dbReference>
<dbReference type="InterPro" id="IPR007110">
    <property type="entry name" value="Ig-like_dom"/>
</dbReference>
<dbReference type="InterPro" id="IPR036179">
    <property type="entry name" value="Ig-like_dom_sf"/>
</dbReference>
<feature type="domain" description="Ig-like" evidence="6">
    <location>
        <begin position="233"/>
        <end position="316"/>
    </location>
</feature>
<accession>A0AAW2HPS5</accession>
<dbReference type="GO" id="GO:0043005">
    <property type="term" value="C:neuron projection"/>
    <property type="evidence" value="ECO:0007669"/>
    <property type="project" value="TreeGrafter"/>
</dbReference>
<gene>
    <name evidence="7" type="ORF">PYX00_008804</name>
</gene>
<feature type="domain" description="Ig-like" evidence="6">
    <location>
        <begin position="325"/>
        <end position="387"/>
    </location>
</feature>
<dbReference type="CDD" id="cd00096">
    <property type="entry name" value="Ig"/>
    <property type="match status" value="1"/>
</dbReference>
<dbReference type="PANTHER" id="PTHR12231">
    <property type="entry name" value="CTX-RELATED TYPE I TRANSMEMBRANE PROTEIN"/>
    <property type="match status" value="1"/>
</dbReference>
<dbReference type="PANTHER" id="PTHR12231:SF253">
    <property type="entry name" value="DPR-INTERACTING PROTEIN ETA, ISOFORM B-RELATED"/>
    <property type="match status" value="1"/>
</dbReference>
<dbReference type="InterPro" id="IPR003598">
    <property type="entry name" value="Ig_sub2"/>
</dbReference>
<keyword evidence="4" id="KW-0393">Immunoglobulin domain</keyword>
<evidence type="ECO:0000256" key="3">
    <source>
        <dbReference type="ARBA" id="ARBA00023157"/>
    </source>
</evidence>
<feature type="signal peptide" evidence="5">
    <location>
        <begin position="1"/>
        <end position="21"/>
    </location>
</feature>
<sequence length="387" mass="43392">MASGAFLLCVLIVKGFLSVHCTDKSTEQTGLYFVKQPEDVIVVKGEPLILPCSANSTNGKELNLIWLHNGSPVLPDGRRRILLDGSLSITKILHKKNGHSDEGQYRCIISDGNGYLTSKFASVRISTMPNFTEHPKSHDVREGSHVQMTCKVNSTSEGVITWERDDNVLLGKTSKRVILSGPGINGSIIYIFNVGFEDQGKYRCIFTSSLLRNERQSRRATLTVKPKEKWESPKFLSSSDIRIVKEGDRLPLDCVVNGYPFPILVWRYRRKSDNNAIQIFNSTNTGHNIVYIDNITHEHSGLYSCSASISPEMEITLEVRVMTHPEFIVRPETVTYQAARAVRFRCKVVGNPVPTILWVKDGYPVRISGKSLCTNSVWLEYLSIKTG</sequence>
<feature type="domain" description="Ig-like" evidence="6">
    <location>
        <begin position="129"/>
        <end position="223"/>
    </location>
</feature>
<evidence type="ECO:0000256" key="5">
    <source>
        <dbReference type="SAM" id="SignalP"/>
    </source>
</evidence>
<keyword evidence="1 5" id="KW-0732">Signal</keyword>
<dbReference type="InterPro" id="IPR051170">
    <property type="entry name" value="Neural/epithelial_adhesion"/>
</dbReference>
<dbReference type="SUPFAM" id="SSF48726">
    <property type="entry name" value="Immunoglobulin"/>
    <property type="match status" value="4"/>
</dbReference>
<evidence type="ECO:0000256" key="2">
    <source>
        <dbReference type="ARBA" id="ARBA00022737"/>
    </source>
</evidence>
<organism evidence="7">
    <name type="scientific">Menopon gallinae</name>
    <name type="common">poultry shaft louse</name>
    <dbReference type="NCBI Taxonomy" id="328185"/>
    <lineage>
        <taxon>Eukaryota</taxon>
        <taxon>Metazoa</taxon>
        <taxon>Ecdysozoa</taxon>
        <taxon>Arthropoda</taxon>
        <taxon>Hexapoda</taxon>
        <taxon>Insecta</taxon>
        <taxon>Pterygota</taxon>
        <taxon>Neoptera</taxon>
        <taxon>Paraneoptera</taxon>
        <taxon>Psocodea</taxon>
        <taxon>Troctomorpha</taxon>
        <taxon>Phthiraptera</taxon>
        <taxon>Amblycera</taxon>
        <taxon>Menoponidae</taxon>
        <taxon>Menopon</taxon>
    </lineage>
</organism>
<dbReference type="PIRSF" id="PIRSF000615">
    <property type="entry name" value="TyrPK_CSF1-R"/>
    <property type="match status" value="1"/>
</dbReference>